<dbReference type="Proteomes" id="UP000755551">
    <property type="component" value="Unassembled WGS sequence"/>
</dbReference>
<evidence type="ECO:0000313" key="2">
    <source>
        <dbReference type="Proteomes" id="UP000755551"/>
    </source>
</evidence>
<dbReference type="RefSeq" id="WP_217335017.1">
    <property type="nucleotide sequence ID" value="NZ_JAHQZT010000010.1"/>
</dbReference>
<reference evidence="1 2" key="1">
    <citation type="submission" date="2021-06" db="EMBL/GenBank/DDBJ databases">
        <title>Bacterium isolated from marine sediment.</title>
        <authorList>
            <person name="Zhu K.-L."/>
            <person name="Du Z.-J."/>
            <person name="Liang Q.-Y."/>
        </authorList>
    </citation>
    <scope>NUCLEOTIDE SEQUENCE [LARGE SCALE GENOMIC DNA]</scope>
    <source>
        <strain evidence="1 2">A346</strain>
    </source>
</reference>
<evidence type="ECO:0000313" key="1">
    <source>
        <dbReference type="EMBL" id="MBV0933597.1"/>
    </source>
</evidence>
<comment type="caution">
    <text evidence="1">The sequence shown here is derived from an EMBL/GenBank/DDBJ whole genome shotgun (WGS) entry which is preliminary data.</text>
</comment>
<keyword evidence="2" id="KW-1185">Reference proteome</keyword>
<sequence length="137" mass="15294">MPINYAAILCEHGFVAESDVLHDSITGFDYEIGDLLYDDDSPFDANMSDIQRQPHNLDALLQCSLTLKPGESVDAGVRFLVDKWQSWLRYENPVYENIERQSCGDGAVLRILAISGHTACSIVFGIKIQTEVLCEQV</sequence>
<dbReference type="EMBL" id="JAHQZT010000010">
    <property type="protein sequence ID" value="MBV0933597.1"/>
    <property type="molecule type" value="Genomic_DNA"/>
</dbReference>
<name>A0ABS6MBC2_9GAMM</name>
<protein>
    <submittedName>
        <fullName evidence="1">Uncharacterized protein</fullName>
    </submittedName>
</protein>
<gene>
    <name evidence="1" type="ORF">KTN04_09630</name>
</gene>
<accession>A0ABS6MBC2</accession>
<organism evidence="1 2">
    <name type="scientific">Marinobacterium weihaiense</name>
    <dbReference type="NCBI Taxonomy" id="2851016"/>
    <lineage>
        <taxon>Bacteria</taxon>
        <taxon>Pseudomonadati</taxon>
        <taxon>Pseudomonadota</taxon>
        <taxon>Gammaproteobacteria</taxon>
        <taxon>Oceanospirillales</taxon>
        <taxon>Oceanospirillaceae</taxon>
        <taxon>Marinobacterium</taxon>
    </lineage>
</organism>
<proteinExistence type="predicted"/>